<dbReference type="SMART" id="SM00293">
    <property type="entry name" value="PWWP"/>
    <property type="match status" value="1"/>
</dbReference>
<dbReference type="PANTHER" id="PTHR42851:SF4">
    <property type="entry name" value="PWWP DOMAIN-CONTAINING PROTEIN"/>
    <property type="match status" value="1"/>
</dbReference>
<dbReference type="Proteomes" id="UP000249390">
    <property type="component" value="Unassembled WGS sequence"/>
</dbReference>
<feature type="coiled-coil region" evidence="1">
    <location>
        <begin position="1295"/>
        <end position="1324"/>
    </location>
</feature>
<comment type="caution">
    <text evidence="4">The sequence shown here is derived from an EMBL/GenBank/DDBJ whole genome shotgun (WGS) entry which is preliminary data.</text>
</comment>
<keyword evidence="5" id="KW-1185">Reference proteome</keyword>
<dbReference type="CDD" id="cd05162">
    <property type="entry name" value="PWWP"/>
    <property type="match status" value="1"/>
</dbReference>
<feature type="region of interest" description="Disordered" evidence="2">
    <location>
        <begin position="74"/>
        <end position="97"/>
    </location>
</feature>
<reference evidence="4 5" key="1">
    <citation type="submission" date="2018-06" db="EMBL/GenBank/DDBJ databases">
        <title>The Genome of Cuscuta australis (Dodder) Provides Insight into the Evolution of Plant Parasitism.</title>
        <authorList>
            <person name="Liu H."/>
        </authorList>
    </citation>
    <scope>NUCLEOTIDE SEQUENCE [LARGE SCALE GENOMIC DNA]</scope>
    <source>
        <strain evidence="5">cv. Yunnan</strain>
        <tissue evidence="4">Vines</tissue>
    </source>
</reference>
<feature type="region of interest" description="Disordered" evidence="2">
    <location>
        <begin position="899"/>
        <end position="965"/>
    </location>
</feature>
<feature type="compositionally biased region" description="Basic and acidic residues" evidence="2">
    <location>
        <begin position="1029"/>
        <end position="1038"/>
    </location>
</feature>
<sequence>MDGHVSGAGVSSSLEKGEGLVEIPTLSEKVDRIGCFGHTTNENSNPISEPKCPPRHTVREDAVALLHTEKDAKFEGRDMHGDSDVDAELPSSEKDEGLVNPTVCEKVDIIDCSGHESNNVSDSPSEPNCSQSQIVREEETMFKDETMCDAGASSSEKGEGLANLIVSEEAYRDFCFNDRNNISDSHSERMCSQRQIVGEIAAVLVPREEETSFKDDALYDRVVDAGVSSPKKGEGLLHNPTVSEEIVKDCSGHESNNFSDSPSEPTIPHSQTVAEDAAASILTKEDSEMEDVDMHDSKSDISQSHCKDDTLTPREVDASSVNPPASEKVDVIDCYGHESNEVSDSPSEPNYSQSQIVREEETKFTVETCGAVSDAGAPSSEKDSRSERMCPRRQIVGEEAVVLVPRKEETSFKDEAFCDSVADAGISSSEKEDAADSIPREKDTNMEDVDMHYSKTEISQSRCKDETLTPREVDTSSVNPTAYEKVDEIDCSGHERNKVSDSLSEPNCSQSQIVGEDETRFTVKTMCDAVYDAGEGSSEKDSHSDQMHLQRQFVGKEAVVLVPREDETSFKHEALCDRVADTGVSSSEKEDAAALISTEEDTKMEDVDIYDSKSEISQSQCKDGTFMPREVQTSSVNPTVSKKVDAIDCLGHESNKVSESPSQGHSVAEDADALIPIDEETCLEEDMLDSVVDGDFSKHPRSHCEDVASMAREVETHFNNNEAICAYVADDVVVSSSEKGEGLSDNPIFSGNDDTIQLDCSGHASDRSFTKQTVGDYISSEEYTTIIDDKYLNDSVADARPYSLEGNEQGFADPTICKENNEDFTKHETDGDLSENSQSHCEDVASMTREVETSVIENEAICDHVADDVVVSSFAKGEGLLDNPIVSVKVDMIDCSGHASDRISPRQTVGDDIPSEEYTTNSDDKDLHDSVAVARPSSLEENEHNLVNPTIREETNEDCTEHGSGMISDCPADAVIGVGQVGVLNENEIKNSKVEANSRVVGDTILPYCQESLEGDEGNRTAIHDKAESLKSAGDHHTSSVNDTSLETSNYNDAMDIDDKKLDIRNATNLGSINDSDVVQNDEMDVDEETLDVVNDAANSGSTKDTDIVQTVVVPDNTQALENKIVANFALEGLNGHEHEPNDAVDLDTDKGTEVMGEQIVVNSAFEFVDEGFWQDDEGRNASMARSEDAPVNDQTGALKSLVEGVVTLKEDTTILANIETCQQQSIEATCKTNIEVDNEQNTEVTPISDQPIQTDVSHVAVLNEVDIEQAAEREKGPSKTNDGNFLDDVHGTETVFLDNEQEEEEEEEEELELKQQKEIKEKEVKPVNIYPGFLHPPEKSGKFAVSDLVWGKVRSHPWWPGQIFDPADASEKAVRYYKKGCFLVAYFGDRTFAWNDSSVLKSFWSQFSQIEKQSTSETFQNAVRCALEEVSRRIQLGLSCSCTSKSSYSKIACQVVENTGIREESSRIEYSVDKCTAGVNSFSPVKLLQFLRGKACSPTSSCDQLDLVIARAQLLAHSCFKGWGVLSDFLQGGELENDDNAGPVTSNNKVTPSHKRKYHSSKERRMSEIIGSSSELDSKSEGVKSVYAAKVSPVTPSPPPFKIGERILRAASHLKGDCVQPETANGGHAQSPPSINELYSQLQLVARAPTGEYTFLDTFIRSILDLRKCSKQLSELVLQNPPPSGRPASVGGSKKRKGSQEAVDEGFEFDDDINDSYWTDMIVQNYSEDQQPLQHSVVDSSDNKSSRPNKKSRRSYSRKRYSIGNNSVPDVAVAAAVSAAADEDAEKRNRDPAELILKFGEGGGWLPSEMNLNKIFRRFGPIKELETEVHPECWRGRVVFKRGCDAEVAYSSAGKFNIFGSLPVNYEINYTPVISVRPMLLTIPQEQEQEQEAI</sequence>
<dbReference type="PROSITE" id="PS50812">
    <property type="entry name" value="PWWP"/>
    <property type="match status" value="1"/>
</dbReference>
<evidence type="ECO:0000313" key="4">
    <source>
        <dbReference type="EMBL" id="RAL40297.1"/>
    </source>
</evidence>
<name>A0A328D3B3_9ASTE</name>
<dbReference type="InterPro" id="IPR000313">
    <property type="entry name" value="PWWP_dom"/>
</dbReference>
<feature type="compositionally biased region" description="Basic and acidic residues" evidence="2">
    <location>
        <begin position="380"/>
        <end position="390"/>
    </location>
</feature>
<feature type="region of interest" description="Disordered" evidence="2">
    <location>
        <begin position="251"/>
        <end position="271"/>
    </location>
</feature>
<evidence type="ECO:0000256" key="1">
    <source>
        <dbReference type="SAM" id="Coils"/>
    </source>
</evidence>
<feature type="region of interest" description="Disordered" evidence="2">
    <location>
        <begin position="1678"/>
        <end position="1704"/>
    </location>
</feature>
<feature type="compositionally biased region" description="Polar residues" evidence="2">
    <location>
        <begin position="1039"/>
        <end position="1051"/>
    </location>
</feature>
<feature type="compositionally biased region" description="Polar residues" evidence="2">
    <location>
        <begin position="342"/>
        <end position="356"/>
    </location>
</feature>
<evidence type="ECO:0000256" key="2">
    <source>
        <dbReference type="SAM" id="MobiDB-lite"/>
    </source>
</evidence>
<feature type="region of interest" description="Disordered" evidence="2">
    <location>
        <begin position="1537"/>
        <end position="1567"/>
    </location>
</feature>
<feature type="region of interest" description="Disordered" evidence="2">
    <location>
        <begin position="367"/>
        <end position="392"/>
    </location>
</feature>
<dbReference type="Pfam" id="PF00855">
    <property type="entry name" value="PWWP"/>
    <property type="match status" value="1"/>
</dbReference>
<evidence type="ECO:0000259" key="3">
    <source>
        <dbReference type="PROSITE" id="PS50812"/>
    </source>
</evidence>
<feature type="domain" description="PWWP" evidence="3">
    <location>
        <begin position="1346"/>
        <end position="1395"/>
    </location>
</feature>
<feature type="region of interest" description="Disordered" evidence="2">
    <location>
        <begin position="286"/>
        <end position="328"/>
    </location>
</feature>
<dbReference type="EMBL" id="NQVE01000194">
    <property type="protein sequence ID" value="RAL40297.1"/>
    <property type="molecule type" value="Genomic_DNA"/>
</dbReference>
<proteinExistence type="predicted"/>
<feature type="region of interest" description="Disordered" evidence="2">
    <location>
        <begin position="337"/>
        <end position="356"/>
    </location>
</feature>
<feature type="compositionally biased region" description="Basic and acidic residues" evidence="2">
    <location>
        <begin position="74"/>
        <end position="83"/>
    </location>
</feature>
<organism evidence="4 5">
    <name type="scientific">Cuscuta australis</name>
    <dbReference type="NCBI Taxonomy" id="267555"/>
    <lineage>
        <taxon>Eukaryota</taxon>
        <taxon>Viridiplantae</taxon>
        <taxon>Streptophyta</taxon>
        <taxon>Embryophyta</taxon>
        <taxon>Tracheophyta</taxon>
        <taxon>Spermatophyta</taxon>
        <taxon>Magnoliopsida</taxon>
        <taxon>eudicotyledons</taxon>
        <taxon>Gunneridae</taxon>
        <taxon>Pentapetalae</taxon>
        <taxon>asterids</taxon>
        <taxon>lamiids</taxon>
        <taxon>Solanales</taxon>
        <taxon>Convolvulaceae</taxon>
        <taxon>Cuscuteae</taxon>
        <taxon>Cuscuta</taxon>
        <taxon>Cuscuta subgen. Grammica</taxon>
        <taxon>Cuscuta sect. Cleistogrammica</taxon>
    </lineage>
</organism>
<gene>
    <name evidence="4" type="ORF">DM860_006367</name>
</gene>
<dbReference type="SUPFAM" id="SSF63748">
    <property type="entry name" value="Tudor/PWWP/MBT"/>
    <property type="match status" value="1"/>
</dbReference>
<feature type="compositionally biased region" description="Basic residues" evidence="2">
    <location>
        <begin position="1748"/>
        <end position="1762"/>
    </location>
</feature>
<evidence type="ECO:0000313" key="5">
    <source>
        <dbReference type="Proteomes" id="UP000249390"/>
    </source>
</evidence>
<dbReference type="PANTHER" id="PTHR42851">
    <property type="entry name" value="ALDOLASE-RELATED"/>
    <property type="match status" value="1"/>
</dbReference>
<protein>
    <recommendedName>
        <fullName evidence="3">PWWP domain-containing protein</fullName>
    </recommendedName>
</protein>
<feature type="compositionally biased region" description="Basic and acidic residues" evidence="2">
    <location>
        <begin position="292"/>
        <end position="317"/>
    </location>
</feature>
<keyword evidence="1" id="KW-0175">Coiled coil</keyword>
<dbReference type="InterPro" id="IPR053063">
    <property type="entry name" value="PWWP_domain_containing_PDP"/>
</dbReference>
<feature type="region of interest" description="Disordered" evidence="2">
    <location>
        <begin position="1029"/>
        <end position="1051"/>
    </location>
</feature>
<accession>A0A328D3B3</accession>
<dbReference type="Gene3D" id="2.30.30.140">
    <property type="match status" value="1"/>
</dbReference>
<feature type="compositionally biased region" description="Polar residues" evidence="2">
    <location>
        <begin position="253"/>
        <end position="271"/>
    </location>
</feature>
<feature type="region of interest" description="Disordered" evidence="2">
    <location>
        <begin position="1732"/>
        <end position="1764"/>
    </location>
</feature>